<dbReference type="Proteomes" id="UP001379949">
    <property type="component" value="Unassembled WGS sequence"/>
</dbReference>
<gene>
    <name evidence="1" type="ORF">V6242_08580</name>
</gene>
<sequence length="86" mass="9248">MKTLTIATLITASALTGCVSMNNTLTTEQTLQNKASAAIHANPDNIVISNKKADGERVQFTASVLDKTYQCHYTATLLSQTETVCQ</sequence>
<evidence type="ECO:0000313" key="2">
    <source>
        <dbReference type="Proteomes" id="UP001379949"/>
    </source>
</evidence>
<dbReference type="PROSITE" id="PS51257">
    <property type="entry name" value="PROKAR_LIPOPROTEIN"/>
    <property type="match status" value="1"/>
</dbReference>
<comment type="caution">
    <text evidence="1">The sequence shown here is derived from an EMBL/GenBank/DDBJ whole genome shotgun (WGS) entry which is preliminary data.</text>
</comment>
<reference evidence="1 2" key="1">
    <citation type="submission" date="2024-02" db="EMBL/GenBank/DDBJ databases">
        <title>Bacteria isolated from the canopy kelp, Nereocystis luetkeana.</title>
        <authorList>
            <person name="Pfister C.A."/>
            <person name="Younker I.T."/>
            <person name="Light S.H."/>
        </authorList>
    </citation>
    <scope>NUCLEOTIDE SEQUENCE [LARGE SCALE GENOMIC DNA]</scope>
    <source>
        <strain evidence="1 2">TI.4.07</strain>
    </source>
</reference>
<proteinExistence type="predicted"/>
<evidence type="ECO:0000313" key="1">
    <source>
        <dbReference type="EMBL" id="MEL0613200.1"/>
    </source>
</evidence>
<dbReference type="EMBL" id="JBAKAR010000005">
    <property type="protein sequence ID" value="MEL0613200.1"/>
    <property type="molecule type" value="Genomic_DNA"/>
</dbReference>
<keyword evidence="2" id="KW-1185">Reference proteome</keyword>
<organism evidence="1 2">
    <name type="scientific">Marinomonas arenicola</name>
    <dbReference type="NCBI Taxonomy" id="569601"/>
    <lineage>
        <taxon>Bacteria</taxon>
        <taxon>Pseudomonadati</taxon>
        <taxon>Pseudomonadota</taxon>
        <taxon>Gammaproteobacteria</taxon>
        <taxon>Oceanospirillales</taxon>
        <taxon>Oceanospirillaceae</taxon>
        <taxon>Marinomonas</taxon>
    </lineage>
</organism>
<evidence type="ECO:0008006" key="3">
    <source>
        <dbReference type="Google" id="ProtNLM"/>
    </source>
</evidence>
<accession>A0ABU9G629</accession>
<protein>
    <recommendedName>
        <fullName evidence="3">Lipoprotein</fullName>
    </recommendedName>
</protein>
<name>A0ABU9G629_9GAMM</name>
<dbReference type="RefSeq" id="WP_133003544.1">
    <property type="nucleotide sequence ID" value="NZ_BAAAFB010000004.1"/>
</dbReference>